<evidence type="ECO:0000259" key="1">
    <source>
        <dbReference type="Pfam" id="PF05076"/>
    </source>
</evidence>
<keyword evidence="3" id="KW-1185">Reference proteome</keyword>
<dbReference type="Proteomes" id="UP000252081">
    <property type="component" value="Unassembled WGS sequence"/>
</dbReference>
<protein>
    <submittedName>
        <fullName evidence="2">Suppressor of fused domain protein</fullName>
    </submittedName>
</protein>
<evidence type="ECO:0000313" key="2">
    <source>
        <dbReference type="EMBL" id="RBQ02867.1"/>
    </source>
</evidence>
<dbReference type="OrthoDB" id="4827574at2"/>
<dbReference type="AlphaFoldDB" id="A0A366KMF2"/>
<name>A0A366KMF2_9SPHI</name>
<dbReference type="InterPro" id="IPR020941">
    <property type="entry name" value="SUFU-like_domain"/>
</dbReference>
<gene>
    <name evidence="2" type="ORF">DRW42_24780</name>
</gene>
<dbReference type="Pfam" id="PF05076">
    <property type="entry name" value="SUFU"/>
    <property type="match status" value="1"/>
</dbReference>
<reference evidence="2 3" key="1">
    <citation type="submission" date="2018-07" db="EMBL/GenBank/DDBJ databases">
        <title>A draft genome of a endophytic bacteria, a new species of Pedobacter.</title>
        <authorList>
            <person name="Zhang Z.D."/>
            <person name="Chen Z.J."/>
        </authorList>
    </citation>
    <scope>NUCLEOTIDE SEQUENCE [LARGE SCALE GENOMIC DNA]</scope>
    <source>
        <strain evidence="2 3">RS10</strain>
    </source>
</reference>
<sequence>MPHHVPNSVQIVDDHIDLFFDESEDIVVFDEIASETIHRDIYFIKATEERPFHILLSCGMSALPMTVPDDVETSNLAEVMILLPKEWNLEYESFSDEGNYWPIRLMKELMILPHKNKTWLGFGHTFGHEDDEAFSEGIGFCSVMLAHSMELSEDFTRINPDDETLINIYTLIPLYKEELEFKKKNGANALLERFEEFGIEEIVKVGRKNVCI</sequence>
<comment type="caution">
    <text evidence="2">The sequence shown here is derived from an EMBL/GenBank/DDBJ whole genome shotgun (WGS) entry which is preliminary data.</text>
</comment>
<dbReference type="RefSeq" id="WP_113951567.1">
    <property type="nucleotide sequence ID" value="NZ_QNQU01000029.1"/>
</dbReference>
<dbReference type="EMBL" id="QNQU01000029">
    <property type="protein sequence ID" value="RBQ02867.1"/>
    <property type="molecule type" value="Genomic_DNA"/>
</dbReference>
<accession>A0A366KMF2</accession>
<feature type="domain" description="Suppressor of fused-like" evidence="1">
    <location>
        <begin position="37"/>
        <end position="208"/>
    </location>
</feature>
<proteinExistence type="predicted"/>
<evidence type="ECO:0000313" key="3">
    <source>
        <dbReference type="Proteomes" id="UP000252081"/>
    </source>
</evidence>
<organism evidence="2 3">
    <name type="scientific">Pedobacter miscanthi</name>
    <dbReference type="NCBI Taxonomy" id="2259170"/>
    <lineage>
        <taxon>Bacteria</taxon>
        <taxon>Pseudomonadati</taxon>
        <taxon>Bacteroidota</taxon>
        <taxon>Sphingobacteriia</taxon>
        <taxon>Sphingobacteriales</taxon>
        <taxon>Sphingobacteriaceae</taxon>
        <taxon>Pedobacter</taxon>
    </lineage>
</organism>